<dbReference type="Proteomes" id="UP000502928">
    <property type="component" value="Chromosome"/>
</dbReference>
<dbReference type="AlphaFoldDB" id="A0A6G7J6G1"/>
<dbReference type="KEGG" id="mut:GVT53_16040"/>
<sequence>MKTIDYTMYHEQLVRLKEKLQQAKQKDALFKVFGAGSHRYELNAPTTVSHIEALEQHYGIQLPECYKSFVLHIGNGGRSFLSSGAGPFFGIYPFGENLDDLIHGKVEEHLNKRCSLHPNMTTSQWDELTDLLYQDGISDEDYEDLNGNLYGGLLPIGSQGCSYIHALVLNGPYKGRVVNMDRGEQIPPRFSEYNNFLDWYEGWLDEIISGKLITITPSWFGYPKH</sequence>
<dbReference type="EMBL" id="CP049616">
    <property type="protein sequence ID" value="QII46124.1"/>
    <property type="molecule type" value="Genomic_DNA"/>
</dbReference>
<organism evidence="2 3">
    <name type="scientific">Flagellimonas oceani</name>
    <dbReference type="NCBI Taxonomy" id="2698672"/>
    <lineage>
        <taxon>Bacteria</taxon>
        <taxon>Pseudomonadati</taxon>
        <taxon>Bacteroidota</taxon>
        <taxon>Flavobacteriia</taxon>
        <taxon>Flavobacteriales</taxon>
        <taxon>Flavobacteriaceae</taxon>
        <taxon>Flagellimonas</taxon>
    </lineage>
</organism>
<dbReference type="InterPro" id="IPR018958">
    <property type="entry name" value="Knr4/Smi1-like_dom"/>
</dbReference>
<dbReference type="InterPro" id="IPR037883">
    <property type="entry name" value="Knr4/Smi1-like_sf"/>
</dbReference>
<dbReference type="RefSeq" id="WP_166249502.1">
    <property type="nucleotide sequence ID" value="NZ_CP049616.1"/>
</dbReference>
<dbReference type="SMART" id="SM00860">
    <property type="entry name" value="SMI1_KNR4"/>
    <property type="match status" value="1"/>
</dbReference>
<feature type="domain" description="Knr4/Smi1-like" evidence="1">
    <location>
        <begin position="45"/>
        <end position="202"/>
    </location>
</feature>
<accession>A0A6G7J6G1</accession>
<dbReference type="SUPFAM" id="SSF160631">
    <property type="entry name" value="SMI1/KNR4-like"/>
    <property type="match status" value="1"/>
</dbReference>
<proteinExistence type="predicted"/>
<name>A0A6G7J6G1_9FLAO</name>
<gene>
    <name evidence="2" type="ORF">GVT53_16040</name>
</gene>
<evidence type="ECO:0000259" key="1">
    <source>
        <dbReference type="SMART" id="SM00860"/>
    </source>
</evidence>
<reference evidence="2 3" key="1">
    <citation type="submission" date="2020-02" db="EMBL/GenBank/DDBJ databases">
        <title>Complete genome of Muricauda sp. 501str8.</title>
        <authorList>
            <person name="Dong B."/>
            <person name="Zhu S."/>
            <person name="Yang J."/>
            <person name="Chen J."/>
        </authorList>
    </citation>
    <scope>NUCLEOTIDE SEQUENCE [LARGE SCALE GENOMIC DNA]</scope>
    <source>
        <strain evidence="2 3">501str8</strain>
    </source>
</reference>
<evidence type="ECO:0000313" key="2">
    <source>
        <dbReference type="EMBL" id="QII46124.1"/>
    </source>
</evidence>
<keyword evidence="3" id="KW-1185">Reference proteome</keyword>
<dbReference type="Pfam" id="PF09346">
    <property type="entry name" value="SMI1_KNR4"/>
    <property type="match status" value="1"/>
</dbReference>
<dbReference type="Gene3D" id="3.40.1580.10">
    <property type="entry name" value="SMI1/KNR4-like"/>
    <property type="match status" value="1"/>
</dbReference>
<evidence type="ECO:0000313" key="3">
    <source>
        <dbReference type="Proteomes" id="UP000502928"/>
    </source>
</evidence>
<protein>
    <submittedName>
        <fullName evidence="2">SMI1/KNR4 family protein</fullName>
    </submittedName>
</protein>